<dbReference type="OrthoDB" id="1320536at2759"/>
<evidence type="ECO:0000313" key="1">
    <source>
        <dbReference type="EMBL" id="KAG5576227.1"/>
    </source>
</evidence>
<accession>A0A9J5WK18</accession>
<reference evidence="1 2" key="1">
    <citation type="submission" date="2020-09" db="EMBL/GenBank/DDBJ databases">
        <title>De no assembly of potato wild relative species, Solanum commersonii.</title>
        <authorList>
            <person name="Cho K."/>
        </authorList>
    </citation>
    <scope>NUCLEOTIDE SEQUENCE [LARGE SCALE GENOMIC DNA]</scope>
    <source>
        <strain evidence="1">LZ3.2</strain>
        <tissue evidence="1">Leaf</tissue>
    </source>
</reference>
<proteinExistence type="predicted"/>
<evidence type="ECO:0000313" key="2">
    <source>
        <dbReference type="Proteomes" id="UP000824120"/>
    </source>
</evidence>
<gene>
    <name evidence="1" type="ORF">H5410_056361</name>
</gene>
<name>A0A9J5WK18_SOLCO</name>
<dbReference type="Proteomes" id="UP000824120">
    <property type="component" value="Chromosome 11"/>
</dbReference>
<dbReference type="AlphaFoldDB" id="A0A9J5WK18"/>
<dbReference type="EMBL" id="JACXVP010000011">
    <property type="protein sequence ID" value="KAG5576227.1"/>
    <property type="molecule type" value="Genomic_DNA"/>
</dbReference>
<organism evidence="1 2">
    <name type="scientific">Solanum commersonii</name>
    <name type="common">Commerson's wild potato</name>
    <name type="synonym">Commerson's nightshade</name>
    <dbReference type="NCBI Taxonomy" id="4109"/>
    <lineage>
        <taxon>Eukaryota</taxon>
        <taxon>Viridiplantae</taxon>
        <taxon>Streptophyta</taxon>
        <taxon>Embryophyta</taxon>
        <taxon>Tracheophyta</taxon>
        <taxon>Spermatophyta</taxon>
        <taxon>Magnoliopsida</taxon>
        <taxon>eudicotyledons</taxon>
        <taxon>Gunneridae</taxon>
        <taxon>Pentapetalae</taxon>
        <taxon>asterids</taxon>
        <taxon>lamiids</taxon>
        <taxon>Solanales</taxon>
        <taxon>Solanaceae</taxon>
        <taxon>Solanoideae</taxon>
        <taxon>Solaneae</taxon>
        <taxon>Solanum</taxon>
    </lineage>
</organism>
<sequence>MSKKTMKEVSIKLSPSKGDTQTNIDDEQLIFCYIPHECRKKGQPLLAECTQQVHLPRKEWSHTRNYNVLLLNSTN</sequence>
<comment type="caution">
    <text evidence="1">The sequence shown here is derived from an EMBL/GenBank/DDBJ whole genome shotgun (WGS) entry which is preliminary data.</text>
</comment>
<feature type="non-terminal residue" evidence="1">
    <location>
        <position position="1"/>
    </location>
</feature>
<protein>
    <submittedName>
        <fullName evidence="1">Uncharacterized protein</fullName>
    </submittedName>
</protein>
<keyword evidence="2" id="KW-1185">Reference proteome</keyword>